<reference evidence="1" key="1">
    <citation type="submission" date="2021-02" db="EMBL/GenBank/DDBJ databases">
        <title>First Annotated Genome of the Yellow-green Alga Tribonema minus.</title>
        <authorList>
            <person name="Mahan K.M."/>
        </authorList>
    </citation>
    <scope>NUCLEOTIDE SEQUENCE</scope>
    <source>
        <strain evidence="1">UTEX B ZZ1240</strain>
    </source>
</reference>
<dbReference type="PANTHER" id="PTHR35024">
    <property type="entry name" value="HYPOTHETICAL CYTOSOLIC PROTEIN"/>
    <property type="match status" value="1"/>
</dbReference>
<dbReference type="EMBL" id="JAFCMP010000533">
    <property type="protein sequence ID" value="KAG5176760.1"/>
    <property type="molecule type" value="Genomic_DNA"/>
</dbReference>
<dbReference type="PANTHER" id="PTHR35024:SF4">
    <property type="entry name" value="POLYMER-FORMING CYTOSKELETAL PROTEIN"/>
    <property type="match status" value="1"/>
</dbReference>
<proteinExistence type="predicted"/>
<gene>
    <name evidence="1" type="ORF">JKP88DRAFT_170971</name>
</gene>
<dbReference type="Pfam" id="PF04519">
    <property type="entry name" value="Bactofilin"/>
    <property type="match status" value="1"/>
</dbReference>
<accession>A0A835YKE5</accession>
<dbReference type="OrthoDB" id="192707at2759"/>
<dbReference type="Proteomes" id="UP000664859">
    <property type="component" value="Unassembled WGS sequence"/>
</dbReference>
<dbReference type="InterPro" id="IPR007607">
    <property type="entry name" value="BacA/B"/>
</dbReference>
<name>A0A835YKE5_9STRA</name>
<keyword evidence="2" id="KW-1185">Reference proteome</keyword>
<dbReference type="AlphaFoldDB" id="A0A835YKE5"/>
<evidence type="ECO:0000313" key="1">
    <source>
        <dbReference type="EMBL" id="KAG5176760.1"/>
    </source>
</evidence>
<comment type="caution">
    <text evidence="1">The sequence shown here is derived from an EMBL/GenBank/DDBJ whole genome shotgun (WGS) entry which is preliminary data.</text>
</comment>
<sequence>MTQGAIRAVKQSASNSTTWCKTVTSFQSETPETTIGERVSVSGELSFDRLLRIDGRFSGRLLSQGDLVVGPTGVLTGDVVDMGEVIVDGKVVGDISVQKVSLRGRAEVHGNITCKSLCVDPTVIVVGGLNVHPGERCCRPLSL</sequence>
<evidence type="ECO:0000313" key="2">
    <source>
        <dbReference type="Proteomes" id="UP000664859"/>
    </source>
</evidence>
<protein>
    <submittedName>
        <fullName evidence="1">Polymer-forming cytoskeletal-domain-containing protein</fullName>
    </submittedName>
</protein>
<organism evidence="1 2">
    <name type="scientific">Tribonema minus</name>
    <dbReference type="NCBI Taxonomy" id="303371"/>
    <lineage>
        <taxon>Eukaryota</taxon>
        <taxon>Sar</taxon>
        <taxon>Stramenopiles</taxon>
        <taxon>Ochrophyta</taxon>
        <taxon>PX clade</taxon>
        <taxon>Xanthophyceae</taxon>
        <taxon>Tribonematales</taxon>
        <taxon>Tribonemataceae</taxon>
        <taxon>Tribonema</taxon>
    </lineage>
</organism>